<dbReference type="SUPFAM" id="SSF50965">
    <property type="entry name" value="Galactose oxidase, central domain"/>
    <property type="match status" value="1"/>
</dbReference>
<feature type="region of interest" description="Disordered" evidence="1">
    <location>
        <begin position="372"/>
        <end position="408"/>
    </location>
</feature>
<feature type="region of interest" description="Disordered" evidence="1">
    <location>
        <begin position="555"/>
        <end position="574"/>
    </location>
</feature>
<feature type="compositionally biased region" description="Basic and acidic residues" evidence="1">
    <location>
        <begin position="511"/>
        <end position="521"/>
    </location>
</feature>
<dbReference type="EMBL" id="KL648669">
    <property type="protein sequence ID" value="KEY66129.1"/>
    <property type="molecule type" value="Genomic_DNA"/>
</dbReference>
<feature type="region of interest" description="Disordered" evidence="1">
    <location>
        <begin position="445"/>
        <end position="482"/>
    </location>
</feature>
<keyword evidence="4" id="KW-1185">Reference proteome</keyword>
<feature type="compositionally biased region" description="Low complexity" evidence="1">
    <location>
        <begin position="372"/>
        <end position="403"/>
    </location>
</feature>
<dbReference type="Proteomes" id="UP000028045">
    <property type="component" value="Unassembled WGS sequence"/>
</dbReference>
<feature type="region of interest" description="Disordered" evidence="1">
    <location>
        <begin position="332"/>
        <end position="359"/>
    </location>
</feature>
<feature type="region of interest" description="Disordered" evidence="1">
    <location>
        <begin position="499"/>
        <end position="524"/>
    </location>
</feature>
<feature type="transmembrane region" description="Helical" evidence="2">
    <location>
        <begin position="416"/>
        <end position="439"/>
    </location>
</feature>
<keyword evidence="2" id="KW-0812">Transmembrane</keyword>
<feature type="compositionally biased region" description="Polar residues" evidence="1">
    <location>
        <begin position="500"/>
        <end position="510"/>
    </location>
</feature>
<dbReference type="InterPro" id="IPR015915">
    <property type="entry name" value="Kelch-typ_b-propeller"/>
</dbReference>
<keyword evidence="2" id="KW-1133">Transmembrane helix</keyword>
<dbReference type="OrthoDB" id="5352000at2759"/>
<dbReference type="InterPro" id="IPR011043">
    <property type="entry name" value="Gal_Oxase/kelch_b-propeller"/>
</dbReference>
<evidence type="ECO:0000256" key="1">
    <source>
        <dbReference type="SAM" id="MobiDB-lite"/>
    </source>
</evidence>
<name>A0A084ALF0_STACB</name>
<feature type="compositionally biased region" description="Basic and acidic residues" evidence="1">
    <location>
        <begin position="447"/>
        <end position="462"/>
    </location>
</feature>
<evidence type="ECO:0000313" key="3">
    <source>
        <dbReference type="EMBL" id="KEY66129.1"/>
    </source>
</evidence>
<evidence type="ECO:0000313" key="4">
    <source>
        <dbReference type="Proteomes" id="UP000028045"/>
    </source>
</evidence>
<sequence length="764" mass="80210">MSVPEPPMSLDNSCTVIYENTLYSYSPAGFLALRLEEGAEWQTLASGEVVTGATCVGTTPPDAAQAGFFVVGGQSESPDYNGLQKFTYSTGEWTRILTTAEVTRNRRWHAATYIQANDAILVYAGTTDGTAAPSSQTFVIGASEPYETQGAVGGATGSPPPGVSPILLQWSVADAVLLGGDAANNKVWLFNPTAGWRDFSTTLEQPIKDTSIVRAVVVDGADGSKSLLEFDMTISPNSVSRVVLQTAEGGPVFNSASVSRRAAGGVDELTRRELTLTNWPEYNSTLAPLETRSNYAMAVSPENRVVFSGGNSEHPLAIFDVNENSWEEPGGVFVEDQQRLRVSSTTSSEAASSTATSESASSITSSVISSIASTSTEPASTTTEALSTSASATSTGTSAPIAGGDEDESSGLGTGAVLGITLGTILGFLAILVVALLLLRRRKQKASHTESGRDGGSGEKSDAAFARSPLPPTNWQSHRQHGSQDSFSSVAILMGHVGGQKQSMSRVPSNQDRRGSVESLRKQFKSTIGKPVLQTSNLSFAAASEDKGVAFASTVVEPRPRNGPLPTEDGIRRSSGWNRYWSGGSALQLLGFGGPPRPRSRVTSESSHYSESQNPHPRRTQDSATVPPLNFEGRAGVNRVNSGSPVVSQHPSSIPFRDGMSGKIERPVSKASSGYSSGIPESVSDMWEAADGERPWGAKRASNSAYVPSFYWGTPLAPAGAASAATVGEPSRHTPSGVSTQPQLSKAKTSSDLSWLNLGGQGRS</sequence>
<organism evidence="3 4">
    <name type="scientific">Stachybotrys chartarum (strain CBS 109288 / IBT 7711)</name>
    <name type="common">Toxic black mold</name>
    <name type="synonym">Stilbospora chartarum</name>
    <dbReference type="NCBI Taxonomy" id="1280523"/>
    <lineage>
        <taxon>Eukaryota</taxon>
        <taxon>Fungi</taxon>
        <taxon>Dikarya</taxon>
        <taxon>Ascomycota</taxon>
        <taxon>Pezizomycotina</taxon>
        <taxon>Sordariomycetes</taxon>
        <taxon>Hypocreomycetidae</taxon>
        <taxon>Hypocreales</taxon>
        <taxon>Stachybotryaceae</taxon>
        <taxon>Stachybotrys</taxon>
    </lineage>
</organism>
<dbReference type="AlphaFoldDB" id="A0A084ALF0"/>
<dbReference type="HOGENOM" id="CLU_013054_0_0_1"/>
<feature type="region of interest" description="Disordered" evidence="1">
    <location>
        <begin position="721"/>
        <end position="764"/>
    </location>
</feature>
<accession>A0A084ALF0</accession>
<reference evidence="3 4" key="1">
    <citation type="journal article" date="2014" name="BMC Genomics">
        <title>Comparative genome sequencing reveals chemotype-specific gene clusters in the toxigenic black mold Stachybotrys.</title>
        <authorList>
            <person name="Semeiks J."/>
            <person name="Borek D."/>
            <person name="Otwinowski Z."/>
            <person name="Grishin N.V."/>
        </authorList>
    </citation>
    <scope>NUCLEOTIDE SEQUENCE [LARGE SCALE GENOMIC DNA]</scope>
    <source>
        <strain evidence="4">CBS 109288 / IBT 7711</strain>
    </source>
</reference>
<proteinExistence type="predicted"/>
<feature type="region of interest" description="Disordered" evidence="1">
    <location>
        <begin position="589"/>
        <end position="680"/>
    </location>
</feature>
<evidence type="ECO:0008006" key="5">
    <source>
        <dbReference type="Google" id="ProtNLM"/>
    </source>
</evidence>
<gene>
    <name evidence="3" type="ORF">S7711_05301</name>
</gene>
<keyword evidence="2" id="KW-0472">Membrane</keyword>
<feature type="compositionally biased region" description="Low complexity" evidence="1">
    <location>
        <begin position="342"/>
        <end position="359"/>
    </location>
</feature>
<feature type="compositionally biased region" description="Polar residues" evidence="1">
    <location>
        <begin position="733"/>
        <end position="754"/>
    </location>
</feature>
<evidence type="ECO:0000256" key="2">
    <source>
        <dbReference type="SAM" id="Phobius"/>
    </source>
</evidence>
<feature type="compositionally biased region" description="Polar residues" evidence="1">
    <location>
        <begin position="601"/>
        <end position="615"/>
    </location>
</feature>
<protein>
    <recommendedName>
        <fullName evidence="5">Pre-mRNA splicing factor CLF1</fullName>
    </recommendedName>
</protein>
<dbReference type="Gene3D" id="2.120.10.80">
    <property type="entry name" value="Kelch-type beta propeller"/>
    <property type="match status" value="1"/>
</dbReference>
<feature type="compositionally biased region" description="Polar residues" evidence="1">
    <location>
        <begin position="473"/>
        <end position="482"/>
    </location>
</feature>
<feature type="compositionally biased region" description="Polar residues" evidence="1">
    <location>
        <begin position="639"/>
        <end position="652"/>
    </location>
</feature>